<dbReference type="AlphaFoldDB" id="A0A918F8L3"/>
<organism evidence="4 5">
    <name type="scientific">Deinococcus ruber</name>
    <dbReference type="NCBI Taxonomy" id="1848197"/>
    <lineage>
        <taxon>Bacteria</taxon>
        <taxon>Thermotogati</taxon>
        <taxon>Deinococcota</taxon>
        <taxon>Deinococci</taxon>
        <taxon>Deinococcales</taxon>
        <taxon>Deinococcaceae</taxon>
        <taxon>Deinococcus</taxon>
    </lineage>
</organism>
<dbReference type="EMBL" id="BMQL01000023">
    <property type="protein sequence ID" value="GGR19389.1"/>
    <property type="molecule type" value="Genomic_DNA"/>
</dbReference>
<gene>
    <name evidence="4" type="ORF">GCM10008957_34870</name>
</gene>
<proteinExistence type="predicted"/>
<feature type="region of interest" description="Disordered" evidence="1">
    <location>
        <begin position="412"/>
        <end position="442"/>
    </location>
</feature>
<dbReference type="RefSeq" id="WP_189091789.1">
    <property type="nucleotide sequence ID" value="NZ_BMQL01000023.1"/>
</dbReference>
<dbReference type="Gene3D" id="2.60.220.30">
    <property type="match status" value="1"/>
</dbReference>
<dbReference type="PROSITE" id="PS51257">
    <property type="entry name" value="PROKAR_LIPOPROTEIN"/>
    <property type="match status" value="1"/>
</dbReference>
<protein>
    <recommendedName>
        <fullName evidence="3">ZU5 domain-containing protein</fullName>
    </recommendedName>
</protein>
<feature type="domain" description="ZU5" evidence="3">
    <location>
        <begin position="43"/>
        <end position="168"/>
    </location>
</feature>
<reference evidence="4" key="2">
    <citation type="submission" date="2020-09" db="EMBL/GenBank/DDBJ databases">
        <authorList>
            <person name="Sun Q."/>
            <person name="Ohkuma M."/>
        </authorList>
    </citation>
    <scope>NUCLEOTIDE SEQUENCE</scope>
    <source>
        <strain evidence="4">JCM 31311</strain>
    </source>
</reference>
<accession>A0A918F8L3</accession>
<feature type="region of interest" description="Disordered" evidence="1">
    <location>
        <begin position="21"/>
        <end position="42"/>
    </location>
</feature>
<sequence>MKKTALLGLCLALSVSACTTSAPPTGNTGGGGPSGSTPSPIGTPVTAIIGAAGGTLSVPGGPRIDIPPGALVGDQTVGIQPINGTAPGTSHPAYRLTPEGTSFAKPVRVTFAYTDQDTEGSAPEALSIAYQDRGGVWQMYRHPTRDLVAHTVSVETNHFSDWSMVEGVQLLPLKATVQVGQSVPLEVVDCAPLQDGDDLFVPLPNTPTNECAANVVASHVARNWSVDGVAGGTSAAGTVTSTEPGTATYTAPARQPAKNPVAVSVQINDLSGARLTLVSNVTVTDDPPTPLPVGTWSGTVRYHEEGQKTTPATPPSTGQEQATVTYDETQTIQGTVQEGPESSVLTLKAEAQAAETGNGYNKTVSDWCSVYVTEDWWDFQATMSGQNTVQRTLEQSEDGAYQLAFQSIGTRGTMTHHNRQKVTAQCPPPDPSGDRSWSSSNDFDLRGETVAVKLVPDPKNANHYTGHLQQPGEQAGIKTTLTVDWDLTRVP</sequence>
<feature type="signal peptide" evidence="2">
    <location>
        <begin position="1"/>
        <end position="22"/>
    </location>
</feature>
<reference evidence="4" key="1">
    <citation type="journal article" date="2014" name="Int. J. Syst. Evol. Microbiol.">
        <title>Complete genome sequence of Corynebacterium casei LMG S-19264T (=DSM 44701T), isolated from a smear-ripened cheese.</title>
        <authorList>
            <consortium name="US DOE Joint Genome Institute (JGI-PGF)"/>
            <person name="Walter F."/>
            <person name="Albersmeier A."/>
            <person name="Kalinowski J."/>
            <person name="Ruckert C."/>
        </authorList>
    </citation>
    <scope>NUCLEOTIDE SEQUENCE</scope>
    <source>
        <strain evidence="4">JCM 31311</strain>
    </source>
</reference>
<evidence type="ECO:0000259" key="3">
    <source>
        <dbReference type="PROSITE" id="PS51145"/>
    </source>
</evidence>
<evidence type="ECO:0000256" key="1">
    <source>
        <dbReference type="SAM" id="MobiDB-lite"/>
    </source>
</evidence>
<comment type="caution">
    <text evidence="4">The sequence shown here is derived from an EMBL/GenBank/DDBJ whole genome shotgun (WGS) entry which is preliminary data.</text>
</comment>
<name>A0A918F8L3_9DEIO</name>
<feature type="region of interest" description="Disordered" evidence="1">
    <location>
        <begin position="234"/>
        <end position="253"/>
    </location>
</feature>
<evidence type="ECO:0000313" key="5">
    <source>
        <dbReference type="Proteomes" id="UP000603865"/>
    </source>
</evidence>
<dbReference type="Proteomes" id="UP000603865">
    <property type="component" value="Unassembled WGS sequence"/>
</dbReference>
<keyword evidence="5" id="KW-1185">Reference proteome</keyword>
<evidence type="ECO:0000313" key="4">
    <source>
        <dbReference type="EMBL" id="GGR19389.1"/>
    </source>
</evidence>
<dbReference type="InterPro" id="IPR000906">
    <property type="entry name" value="ZU5_dom"/>
</dbReference>
<dbReference type="PROSITE" id="PS51145">
    <property type="entry name" value="ZU5"/>
    <property type="match status" value="1"/>
</dbReference>
<evidence type="ECO:0000256" key="2">
    <source>
        <dbReference type="SAM" id="SignalP"/>
    </source>
</evidence>
<feature type="chain" id="PRO_5037180544" description="ZU5 domain-containing protein" evidence="2">
    <location>
        <begin position="23"/>
        <end position="491"/>
    </location>
</feature>
<keyword evidence="2" id="KW-0732">Signal</keyword>